<organism evidence="2">
    <name type="scientific">Physcomitrium patens</name>
    <name type="common">Spreading-leaved earth moss</name>
    <name type="synonym">Physcomitrella patens</name>
    <dbReference type="NCBI Taxonomy" id="3218"/>
    <lineage>
        <taxon>Eukaryota</taxon>
        <taxon>Viridiplantae</taxon>
        <taxon>Streptophyta</taxon>
        <taxon>Embryophyta</taxon>
        <taxon>Bryophyta</taxon>
        <taxon>Bryophytina</taxon>
        <taxon>Bryopsida</taxon>
        <taxon>Funariidae</taxon>
        <taxon>Funariales</taxon>
        <taxon>Funariaceae</taxon>
        <taxon>Physcomitrium</taxon>
    </lineage>
</organism>
<dbReference type="RefSeq" id="XP_024376618.1">
    <property type="nucleotide sequence ID" value="XM_024520850.2"/>
</dbReference>
<reference evidence="2 4" key="2">
    <citation type="journal article" date="2018" name="Plant J.">
        <title>The Physcomitrella patens chromosome-scale assembly reveals moss genome structure and evolution.</title>
        <authorList>
            <person name="Lang D."/>
            <person name="Ullrich K.K."/>
            <person name="Murat F."/>
            <person name="Fuchs J."/>
            <person name="Jenkins J."/>
            <person name="Haas F.B."/>
            <person name="Piednoel M."/>
            <person name="Gundlach H."/>
            <person name="Van Bel M."/>
            <person name="Meyberg R."/>
            <person name="Vives C."/>
            <person name="Morata J."/>
            <person name="Symeonidi A."/>
            <person name="Hiss M."/>
            <person name="Muchero W."/>
            <person name="Kamisugi Y."/>
            <person name="Saleh O."/>
            <person name="Blanc G."/>
            <person name="Decker E.L."/>
            <person name="van Gessel N."/>
            <person name="Grimwood J."/>
            <person name="Hayes R.D."/>
            <person name="Graham S.W."/>
            <person name="Gunter L.E."/>
            <person name="McDaniel S.F."/>
            <person name="Hoernstein S.N.W."/>
            <person name="Larsson A."/>
            <person name="Li F.W."/>
            <person name="Perroud P.F."/>
            <person name="Phillips J."/>
            <person name="Ranjan P."/>
            <person name="Rokshar D.S."/>
            <person name="Rothfels C.J."/>
            <person name="Schneider L."/>
            <person name="Shu S."/>
            <person name="Stevenson D.W."/>
            <person name="Thummler F."/>
            <person name="Tillich M."/>
            <person name="Villarreal Aguilar J.C."/>
            <person name="Widiez T."/>
            <person name="Wong G.K."/>
            <person name="Wymore A."/>
            <person name="Zhang Y."/>
            <person name="Zimmer A.D."/>
            <person name="Quatrano R.S."/>
            <person name="Mayer K.F.X."/>
            <person name="Goodstein D."/>
            <person name="Casacuberta J.M."/>
            <person name="Vandepoele K."/>
            <person name="Reski R."/>
            <person name="Cuming A.C."/>
            <person name="Tuskan G.A."/>
            <person name="Maumus F."/>
            <person name="Salse J."/>
            <person name="Schmutz J."/>
            <person name="Rensing S.A."/>
        </authorList>
    </citation>
    <scope>NUCLEOTIDE SEQUENCE [LARGE SCALE GENOMIC DNA]</scope>
    <source>
        <strain evidence="3 4">cv. Gransden 2004</strain>
    </source>
</reference>
<dbReference type="InterPro" id="IPR025893">
    <property type="entry name" value="Tocopherol_cyclase"/>
</dbReference>
<evidence type="ECO:0000313" key="3">
    <source>
        <dbReference type="EnsemblPlants" id="Pp3c1_42730V3.1"/>
    </source>
</evidence>
<dbReference type="EnsemblPlants" id="Pp3c1_42730V3.2">
    <property type="protein sequence ID" value="Pp3c1_42730V3.2"/>
    <property type="gene ID" value="Pp3c1_42730"/>
</dbReference>
<feature type="compositionally biased region" description="Basic and acidic residues" evidence="1">
    <location>
        <begin position="126"/>
        <end position="142"/>
    </location>
</feature>
<dbReference type="AlphaFoldDB" id="A0A2K1LBY6"/>
<feature type="region of interest" description="Disordered" evidence="1">
    <location>
        <begin position="100"/>
        <end position="150"/>
    </location>
</feature>
<dbReference type="Proteomes" id="UP000006727">
    <property type="component" value="Chromosome 1"/>
</dbReference>
<reference evidence="2 4" key="1">
    <citation type="journal article" date="2008" name="Science">
        <title>The Physcomitrella genome reveals evolutionary insights into the conquest of land by plants.</title>
        <authorList>
            <person name="Rensing S."/>
            <person name="Lang D."/>
            <person name="Zimmer A."/>
            <person name="Terry A."/>
            <person name="Salamov A."/>
            <person name="Shapiro H."/>
            <person name="Nishiyama T."/>
            <person name="Perroud P.-F."/>
            <person name="Lindquist E."/>
            <person name="Kamisugi Y."/>
            <person name="Tanahashi T."/>
            <person name="Sakakibara K."/>
            <person name="Fujita T."/>
            <person name="Oishi K."/>
            <person name="Shin-I T."/>
            <person name="Kuroki Y."/>
            <person name="Toyoda A."/>
            <person name="Suzuki Y."/>
            <person name="Hashimoto A."/>
            <person name="Yamaguchi K."/>
            <person name="Sugano A."/>
            <person name="Kohara Y."/>
            <person name="Fujiyama A."/>
            <person name="Anterola A."/>
            <person name="Aoki S."/>
            <person name="Ashton N."/>
            <person name="Barbazuk W.B."/>
            <person name="Barker E."/>
            <person name="Bennetzen J."/>
            <person name="Bezanilla M."/>
            <person name="Blankenship R."/>
            <person name="Cho S.H."/>
            <person name="Dutcher S."/>
            <person name="Estelle M."/>
            <person name="Fawcett J.A."/>
            <person name="Gundlach H."/>
            <person name="Hanada K."/>
            <person name="Heyl A."/>
            <person name="Hicks K.A."/>
            <person name="Hugh J."/>
            <person name="Lohr M."/>
            <person name="Mayer K."/>
            <person name="Melkozernov A."/>
            <person name="Murata T."/>
            <person name="Nelson D."/>
            <person name="Pils B."/>
            <person name="Prigge M."/>
            <person name="Reiss B."/>
            <person name="Renner T."/>
            <person name="Rombauts S."/>
            <person name="Rushton P."/>
            <person name="Sanderfoot A."/>
            <person name="Schween G."/>
            <person name="Shiu S.-H."/>
            <person name="Stueber K."/>
            <person name="Theodoulou F.L."/>
            <person name="Tu H."/>
            <person name="Van de Peer Y."/>
            <person name="Verrier P.J."/>
            <person name="Waters E."/>
            <person name="Wood A."/>
            <person name="Yang L."/>
            <person name="Cove D."/>
            <person name="Cuming A."/>
            <person name="Hasebe M."/>
            <person name="Lucas S."/>
            <person name="Mishler D.B."/>
            <person name="Reski R."/>
            <person name="Grigoriev I."/>
            <person name="Quatrano R.S."/>
            <person name="Boore J.L."/>
        </authorList>
    </citation>
    <scope>NUCLEOTIDE SEQUENCE [LARGE SCALE GENOMIC DNA]</scope>
    <source>
        <strain evidence="3 4">cv. Gransden 2004</strain>
    </source>
</reference>
<dbReference type="PANTHER" id="PTHR35309">
    <property type="match status" value="1"/>
</dbReference>
<dbReference type="Gramene" id="Pp3c1_42730V3.1">
    <property type="protein sequence ID" value="Pp3c1_42730V3.1"/>
    <property type="gene ID" value="Pp3c1_42730"/>
</dbReference>
<protein>
    <submittedName>
        <fullName evidence="2 3">Uncharacterized protein</fullName>
    </submittedName>
</protein>
<gene>
    <name evidence="3" type="primary">LOC112282778</name>
    <name evidence="2" type="ORF">PHYPA_001959</name>
</gene>
<proteinExistence type="predicted"/>
<dbReference type="EnsemblPlants" id="Pp3c1_42730V3.1">
    <property type="protein sequence ID" value="Pp3c1_42730V3.1"/>
    <property type="gene ID" value="Pp3c1_42730"/>
</dbReference>
<dbReference type="GeneID" id="112282778"/>
<name>A0A2K1LBY6_PHYPA</name>
<dbReference type="PaxDb" id="3218-PP1S295_29V6.1"/>
<dbReference type="Pfam" id="PF14249">
    <property type="entry name" value="Tocopherol_cycl"/>
    <property type="match status" value="1"/>
</dbReference>
<dbReference type="KEGG" id="ppp:112282778"/>
<feature type="compositionally biased region" description="Low complexity" evidence="1">
    <location>
        <begin position="112"/>
        <end position="122"/>
    </location>
</feature>
<dbReference type="OrthoDB" id="1888124at2759"/>
<reference evidence="3" key="3">
    <citation type="submission" date="2020-12" db="UniProtKB">
        <authorList>
            <consortium name="EnsemblPlants"/>
        </authorList>
    </citation>
    <scope>IDENTIFICATION</scope>
</reference>
<dbReference type="OMA" id="FEWEANG"/>
<dbReference type="GO" id="GO:0009976">
    <property type="term" value="F:tocopherol cyclase activity"/>
    <property type="evidence" value="ECO:0007669"/>
    <property type="project" value="InterPro"/>
</dbReference>
<sequence>MYYASGQPSVFVSRRGEFPSCSHLSESEGFRRGSLQFLAPNRTNGSLKHERMLTLLERGPNPHRWGHGCRAQPDSGSVQTDLDDSRKEVFEMAAQKILDGDDVEGGKGFNTGASNGESANGSGERGSSKVLEKNKGKSKEQEIDWENVPTMPDELDLAQRHPLDPHKPNYSELLPEPLRPYPSFEGWFVRIMDPTNKFSAAVILATNYATDESQVTLLFAPGRNADKEGDREAVKYGYTYAVRIKTKDAKFTKKEQDEEWENKGEKPEGFEWEANGVGRISVTPHVTDVECTVEGYTFKAHLTKELLWDAHKSEKGPEGWARYVSIIPTHWYVYSLGSTVEYTFSNPEKNIHSEGSAFGHVEKNWGQTFPAGHIWMQGISSDNTAQVCCSGAYFKTPNEKLESTYVFVLGYRSPKLQLDFRTNDLGIVFKDFEFATLEGRASVTAVGPSHTVKIKAQAPFDTFSDPVLAPVTKTDWKPACRESFVATIEVEVYEHFAWGIPGTENLVETMKFEYAALEFGEDLLSGQGSESEGNQN</sequence>
<evidence type="ECO:0000313" key="4">
    <source>
        <dbReference type="Proteomes" id="UP000006727"/>
    </source>
</evidence>
<dbReference type="EMBL" id="ABEU02000001">
    <property type="protein sequence ID" value="PNR63533.1"/>
    <property type="molecule type" value="Genomic_DNA"/>
</dbReference>
<evidence type="ECO:0000256" key="1">
    <source>
        <dbReference type="SAM" id="MobiDB-lite"/>
    </source>
</evidence>
<keyword evidence="4" id="KW-1185">Reference proteome</keyword>
<dbReference type="Gramene" id="Pp3c1_42730V3.2">
    <property type="protein sequence ID" value="Pp3c1_42730V3.2"/>
    <property type="gene ID" value="Pp3c1_42730"/>
</dbReference>
<evidence type="ECO:0000313" key="2">
    <source>
        <dbReference type="EMBL" id="PNR63533.1"/>
    </source>
</evidence>
<accession>A0A2K1LBY6</accession>
<dbReference type="PANTHER" id="PTHR35309:SF4">
    <property type="entry name" value="TOCOPHEROL CYCLASE"/>
    <property type="match status" value="1"/>
</dbReference>